<name>A0A0U4YAX4_9PROT</name>
<evidence type="ECO:0000256" key="1">
    <source>
        <dbReference type="SAM" id="MobiDB-lite"/>
    </source>
</evidence>
<evidence type="ECO:0000313" key="2">
    <source>
        <dbReference type="EMBL" id="CEF54787.1"/>
    </source>
</evidence>
<dbReference type="EMBL" id="LN609302">
    <property type="protein sequence ID" value="CEF54787.1"/>
    <property type="molecule type" value="Genomic_DNA"/>
</dbReference>
<dbReference type="PATRIC" id="fig|431306.5.peg.985"/>
<dbReference type="Proteomes" id="UP000068250">
    <property type="component" value="Chromosome I"/>
</dbReference>
<protein>
    <submittedName>
        <fullName evidence="2">Uncharacterized protein</fullName>
    </submittedName>
</protein>
<accession>A0A0U4YAX4</accession>
<organism evidence="2 3">
    <name type="scientific">Acetobacter ghanensis</name>
    <dbReference type="NCBI Taxonomy" id="431306"/>
    <lineage>
        <taxon>Bacteria</taxon>
        <taxon>Pseudomonadati</taxon>
        <taxon>Pseudomonadota</taxon>
        <taxon>Alphaproteobacteria</taxon>
        <taxon>Acetobacterales</taxon>
        <taxon>Acetobacteraceae</taxon>
        <taxon>Acetobacter</taxon>
    </lineage>
</organism>
<feature type="region of interest" description="Disordered" evidence="1">
    <location>
        <begin position="1"/>
        <end position="42"/>
    </location>
</feature>
<gene>
    <name evidence="2" type="ORF">AGA_979</name>
</gene>
<dbReference type="RefSeq" id="WP_231946010.1">
    <property type="nucleotide sequence ID" value="NZ_LN609302.1"/>
</dbReference>
<dbReference type="AlphaFoldDB" id="A0A0U4YAX4"/>
<proteinExistence type="predicted"/>
<reference evidence="3" key="1">
    <citation type="submission" date="2014-09" db="EMBL/GenBank/DDBJ databases">
        <authorList>
            <person name="Illeghems K.G."/>
        </authorList>
    </citation>
    <scope>NUCLEOTIDE SEQUENCE [LARGE SCALE GENOMIC DNA]</scope>
    <source>
        <strain evidence="3">LMG 23848T</strain>
    </source>
</reference>
<evidence type="ECO:0000313" key="3">
    <source>
        <dbReference type="Proteomes" id="UP000068250"/>
    </source>
</evidence>
<sequence length="172" mass="18919">MKRPCKPGPVQPDLPALPNSKACKPVRTGKKTNRAKTATSQTAQQTDLFALPLPPLPRSHFMPEEIRLSVVPSPEKIQAGTDDGFLYTVVSQEDATHLMAHGLPLNRRTPLMLTERAGIPLWLAKITETEVYSAHSYPAVLRLKRSLVAQALEQDPDHTAEFAISCYLLSGN</sequence>
<dbReference type="STRING" id="431306.AGA_979"/>
<feature type="compositionally biased region" description="Pro residues" evidence="1">
    <location>
        <begin position="1"/>
        <end position="12"/>
    </location>
</feature>